<dbReference type="Gene3D" id="2.170.140.10">
    <property type="entry name" value="Chitin binding domain"/>
    <property type="match status" value="1"/>
</dbReference>
<evidence type="ECO:0000256" key="7">
    <source>
        <dbReference type="SAM" id="SignalP"/>
    </source>
</evidence>
<evidence type="ECO:0000256" key="1">
    <source>
        <dbReference type="ARBA" id="ARBA00022669"/>
    </source>
</evidence>
<feature type="domain" description="Chitin-binding type-2" evidence="8">
    <location>
        <begin position="138"/>
        <end position="194"/>
    </location>
</feature>
<dbReference type="SMART" id="SM00494">
    <property type="entry name" value="ChtBD2"/>
    <property type="match status" value="2"/>
</dbReference>
<evidence type="ECO:0000256" key="3">
    <source>
        <dbReference type="ARBA" id="ARBA00022737"/>
    </source>
</evidence>
<name>A0A484BU20_DRONA</name>
<dbReference type="Pfam" id="PF01607">
    <property type="entry name" value="CBM_14"/>
    <property type="match status" value="2"/>
</dbReference>
<feature type="compositionally biased region" description="Low complexity" evidence="6">
    <location>
        <begin position="116"/>
        <end position="125"/>
    </location>
</feature>
<dbReference type="EMBL" id="LSRL02000010">
    <property type="protein sequence ID" value="TDG51251.1"/>
    <property type="molecule type" value="Genomic_DNA"/>
</dbReference>
<keyword evidence="10" id="KW-1185">Reference proteome</keyword>
<dbReference type="Gene3D" id="3.20.20.80">
    <property type="entry name" value="Glycosidases"/>
    <property type="match status" value="1"/>
</dbReference>
<accession>A0A484BU20</accession>
<protein>
    <recommendedName>
        <fullName evidence="8">Chitin-binding type-2 domain-containing protein</fullName>
    </recommendedName>
</protein>
<feature type="chain" id="PRO_5019717506" description="Chitin-binding type-2 domain-containing protein" evidence="7">
    <location>
        <begin position="26"/>
        <end position="195"/>
    </location>
</feature>
<keyword evidence="1" id="KW-0147">Chitin-binding</keyword>
<feature type="region of interest" description="Disordered" evidence="6">
    <location>
        <begin position="101"/>
        <end position="145"/>
    </location>
</feature>
<evidence type="ECO:0000256" key="6">
    <source>
        <dbReference type="SAM" id="MobiDB-lite"/>
    </source>
</evidence>
<evidence type="ECO:0000256" key="4">
    <source>
        <dbReference type="ARBA" id="ARBA00023157"/>
    </source>
</evidence>
<evidence type="ECO:0000259" key="8">
    <source>
        <dbReference type="PROSITE" id="PS50940"/>
    </source>
</evidence>
<dbReference type="KEGG" id="dnv:108652146"/>
<keyword evidence="2 7" id="KW-0732">Signal</keyword>
<gene>
    <name evidence="9" type="ORF">AWZ03_002338</name>
</gene>
<dbReference type="PANTHER" id="PTHR23301:SF0">
    <property type="entry name" value="CHITIN-BINDING TYPE-2 DOMAIN-CONTAINING PROTEIN-RELATED"/>
    <property type="match status" value="1"/>
</dbReference>
<sequence length="195" mass="21185">MSQQAKVSEVLCLLVLAGGLRPCAAEVFQQCNNVDADTFVMVIEDCTSYIYCNGEDSFRDSCPDQTYFDAEAQECAFDDTGICLKAVEATTVAAPAAATAAAVDETTSDNSDGVQTDAATDAPTDPDSEQQTKPAGNRPHCDSTGDGYHPHPERCEYYYSCIAGYLTIVRCPYKYGWDYAQQQCRPLPEARCFSS</sequence>
<feature type="signal peptide" evidence="7">
    <location>
        <begin position="1"/>
        <end position="25"/>
    </location>
</feature>
<dbReference type="AlphaFoldDB" id="A0A484BU20"/>
<proteinExistence type="predicted"/>
<organism evidence="9 10">
    <name type="scientific">Drosophila navojoa</name>
    <name type="common">Fruit fly</name>
    <dbReference type="NCBI Taxonomy" id="7232"/>
    <lineage>
        <taxon>Eukaryota</taxon>
        <taxon>Metazoa</taxon>
        <taxon>Ecdysozoa</taxon>
        <taxon>Arthropoda</taxon>
        <taxon>Hexapoda</taxon>
        <taxon>Insecta</taxon>
        <taxon>Pterygota</taxon>
        <taxon>Neoptera</taxon>
        <taxon>Endopterygota</taxon>
        <taxon>Diptera</taxon>
        <taxon>Brachycera</taxon>
        <taxon>Muscomorpha</taxon>
        <taxon>Ephydroidea</taxon>
        <taxon>Drosophilidae</taxon>
        <taxon>Drosophila</taxon>
    </lineage>
</organism>
<dbReference type="GO" id="GO:0008061">
    <property type="term" value="F:chitin binding"/>
    <property type="evidence" value="ECO:0007669"/>
    <property type="project" value="UniProtKB-KW"/>
</dbReference>
<evidence type="ECO:0000313" key="10">
    <source>
        <dbReference type="Proteomes" id="UP000295192"/>
    </source>
</evidence>
<dbReference type="InterPro" id="IPR036508">
    <property type="entry name" value="Chitin-bd_dom_sf"/>
</dbReference>
<dbReference type="SUPFAM" id="SSF57625">
    <property type="entry name" value="Invertebrate chitin-binding proteins"/>
    <property type="match status" value="2"/>
</dbReference>
<evidence type="ECO:0000313" key="9">
    <source>
        <dbReference type="EMBL" id="TDG51251.1"/>
    </source>
</evidence>
<dbReference type="PANTHER" id="PTHR23301">
    <property type="entry name" value="CHITIN BINDING PERITROPHIN-A"/>
    <property type="match status" value="1"/>
</dbReference>
<dbReference type="InterPro" id="IPR002557">
    <property type="entry name" value="Chitin-bd_dom"/>
</dbReference>
<feature type="domain" description="Chitin-binding type-2" evidence="8">
    <location>
        <begin position="28"/>
        <end position="85"/>
    </location>
</feature>
<reference evidence="9 10" key="1">
    <citation type="journal article" date="2019" name="J. Hered.">
        <title>An Improved Genome Assembly for Drosophila navojoa, the Basal Species in the mojavensis Cluster.</title>
        <authorList>
            <person name="Vanderlinde T."/>
            <person name="Dupim E.G."/>
            <person name="Nazario-Yepiz N.O."/>
            <person name="Carvalho A.B."/>
        </authorList>
    </citation>
    <scope>NUCLEOTIDE SEQUENCE [LARGE SCALE GENOMIC DNA]</scope>
    <source>
        <strain evidence="9">Navoj_Jal97</strain>
        <tissue evidence="9">Whole organism</tissue>
    </source>
</reference>
<dbReference type="InterPro" id="IPR051940">
    <property type="entry name" value="Chitin_bind-dev_reg"/>
</dbReference>
<dbReference type="OMA" id="YCNGEDS"/>
<evidence type="ECO:0000256" key="5">
    <source>
        <dbReference type="ARBA" id="ARBA00023180"/>
    </source>
</evidence>
<dbReference type="PROSITE" id="PS50940">
    <property type="entry name" value="CHIT_BIND_II"/>
    <property type="match status" value="2"/>
</dbReference>
<evidence type="ECO:0000256" key="2">
    <source>
        <dbReference type="ARBA" id="ARBA00022729"/>
    </source>
</evidence>
<keyword evidence="4" id="KW-1015">Disulfide bond</keyword>
<dbReference type="Proteomes" id="UP000295192">
    <property type="component" value="Unassembled WGS sequence"/>
</dbReference>
<dbReference type="GO" id="GO:0005576">
    <property type="term" value="C:extracellular region"/>
    <property type="evidence" value="ECO:0007669"/>
    <property type="project" value="InterPro"/>
</dbReference>
<dbReference type="OrthoDB" id="7992385at2759"/>
<comment type="caution">
    <text evidence="9">The sequence shown here is derived from an EMBL/GenBank/DDBJ whole genome shotgun (WGS) entry which is preliminary data.</text>
</comment>
<keyword evidence="5" id="KW-0325">Glycoprotein</keyword>
<keyword evidence="3" id="KW-0677">Repeat</keyword>